<evidence type="ECO:0000256" key="5">
    <source>
        <dbReference type="PROSITE-ProRule" id="PRU00520"/>
    </source>
</evidence>
<evidence type="ECO:0000256" key="4">
    <source>
        <dbReference type="ARBA" id="ARBA00047645"/>
    </source>
</evidence>
<dbReference type="Pfam" id="PF00708">
    <property type="entry name" value="Acylphosphatase"/>
    <property type="match status" value="1"/>
</dbReference>
<dbReference type="Proteomes" id="UP000824005">
    <property type="component" value="Unassembled WGS sequence"/>
</dbReference>
<evidence type="ECO:0000256" key="2">
    <source>
        <dbReference type="ARBA" id="ARBA00012150"/>
    </source>
</evidence>
<dbReference type="GO" id="GO:0003998">
    <property type="term" value="F:acylphosphatase activity"/>
    <property type="evidence" value="ECO:0007669"/>
    <property type="project" value="UniProtKB-EC"/>
</dbReference>
<dbReference type="InterPro" id="IPR036046">
    <property type="entry name" value="Acylphosphatase-like_dom_sf"/>
</dbReference>
<dbReference type="InterPro" id="IPR001792">
    <property type="entry name" value="Acylphosphatase-like_dom"/>
</dbReference>
<dbReference type="InterPro" id="IPR020456">
    <property type="entry name" value="Acylphosphatase"/>
</dbReference>
<dbReference type="PROSITE" id="PS51160">
    <property type="entry name" value="ACYLPHOSPHATASE_3"/>
    <property type="match status" value="1"/>
</dbReference>
<name>A0A9D2C9T8_9MICO</name>
<dbReference type="EMBL" id="DXDC01000232">
    <property type="protein sequence ID" value="HIY66184.1"/>
    <property type="molecule type" value="Genomic_DNA"/>
</dbReference>
<feature type="domain" description="Acylphosphatase-like" evidence="7">
    <location>
        <begin position="9"/>
        <end position="94"/>
    </location>
</feature>
<dbReference type="PANTHER" id="PTHR47268:SF4">
    <property type="entry name" value="ACYLPHOSPHATASE"/>
    <property type="match status" value="1"/>
</dbReference>
<sequence>MTARSDLIRKRAIVRGTVQGVGYRVSAQAEANRLGVFGTVRNLYDGSVETEAEGEAAAVEAYVDWLHSGPSWAKVTAVDVIDVQPKGETTFRIR</sequence>
<comment type="catalytic activity">
    <reaction evidence="4 5">
        <text>an acyl phosphate + H2O = a carboxylate + phosphate + H(+)</text>
        <dbReference type="Rhea" id="RHEA:14965"/>
        <dbReference type="ChEBI" id="CHEBI:15377"/>
        <dbReference type="ChEBI" id="CHEBI:15378"/>
        <dbReference type="ChEBI" id="CHEBI:29067"/>
        <dbReference type="ChEBI" id="CHEBI:43474"/>
        <dbReference type="ChEBI" id="CHEBI:59918"/>
        <dbReference type="EC" id="3.6.1.7"/>
    </reaction>
</comment>
<evidence type="ECO:0000259" key="7">
    <source>
        <dbReference type="PROSITE" id="PS51160"/>
    </source>
</evidence>
<dbReference type="PANTHER" id="PTHR47268">
    <property type="entry name" value="ACYLPHOSPHATASE"/>
    <property type="match status" value="1"/>
</dbReference>
<organism evidence="8 9">
    <name type="scientific">Candidatus Agrococcus pullicola</name>
    <dbReference type="NCBI Taxonomy" id="2838429"/>
    <lineage>
        <taxon>Bacteria</taxon>
        <taxon>Bacillati</taxon>
        <taxon>Actinomycetota</taxon>
        <taxon>Actinomycetes</taxon>
        <taxon>Micrococcales</taxon>
        <taxon>Microbacteriaceae</taxon>
        <taxon>Agrococcus</taxon>
    </lineage>
</organism>
<evidence type="ECO:0000256" key="6">
    <source>
        <dbReference type="RuleBase" id="RU004168"/>
    </source>
</evidence>
<protein>
    <recommendedName>
        <fullName evidence="3 5">acylphosphatase</fullName>
        <ecNumber evidence="2 5">3.6.1.7</ecNumber>
    </recommendedName>
</protein>
<comment type="caution">
    <text evidence="8">The sequence shown here is derived from an EMBL/GenBank/DDBJ whole genome shotgun (WGS) entry which is preliminary data.</text>
</comment>
<reference evidence="8" key="1">
    <citation type="journal article" date="2021" name="PeerJ">
        <title>Extensive microbial diversity within the chicken gut microbiome revealed by metagenomics and culture.</title>
        <authorList>
            <person name="Gilroy R."/>
            <person name="Ravi A."/>
            <person name="Getino M."/>
            <person name="Pursley I."/>
            <person name="Horton D.L."/>
            <person name="Alikhan N.F."/>
            <person name="Baker D."/>
            <person name="Gharbi K."/>
            <person name="Hall N."/>
            <person name="Watson M."/>
            <person name="Adriaenssens E.M."/>
            <person name="Foster-Nyarko E."/>
            <person name="Jarju S."/>
            <person name="Secka A."/>
            <person name="Antonio M."/>
            <person name="Oren A."/>
            <person name="Chaudhuri R.R."/>
            <person name="La Ragione R."/>
            <person name="Hildebrand F."/>
            <person name="Pallen M.J."/>
        </authorList>
    </citation>
    <scope>NUCLEOTIDE SEQUENCE</scope>
    <source>
        <strain evidence="8">ChiGjej1B1-98</strain>
    </source>
</reference>
<dbReference type="Gene3D" id="3.30.70.100">
    <property type="match status" value="1"/>
</dbReference>
<evidence type="ECO:0000256" key="3">
    <source>
        <dbReference type="ARBA" id="ARBA00015991"/>
    </source>
</evidence>
<dbReference type="SUPFAM" id="SSF54975">
    <property type="entry name" value="Acylphosphatase/BLUF domain-like"/>
    <property type="match status" value="1"/>
</dbReference>
<accession>A0A9D2C9T8</accession>
<gene>
    <name evidence="8" type="ORF">H9830_07905</name>
</gene>
<evidence type="ECO:0000313" key="9">
    <source>
        <dbReference type="Proteomes" id="UP000824005"/>
    </source>
</evidence>
<reference evidence="8" key="2">
    <citation type="submission" date="2021-04" db="EMBL/GenBank/DDBJ databases">
        <authorList>
            <person name="Gilroy R."/>
        </authorList>
    </citation>
    <scope>NUCLEOTIDE SEQUENCE</scope>
    <source>
        <strain evidence="8">ChiGjej1B1-98</strain>
    </source>
</reference>
<keyword evidence="5" id="KW-0378">Hydrolase</keyword>
<proteinExistence type="inferred from homology"/>
<feature type="active site" evidence="5">
    <location>
        <position position="42"/>
    </location>
</feature>
<dbReference type="EC" id="3.6.1.7" evidence="2 5"/>
<comment type="similarity">
    <text evidence="1 6">Belongs to the acylphosphatase family.</text>
</comment>
<evidence type="ECO:0000313" key="8">
    <source>
        <dbReference type="EMBL" id="HIY66184.1"/>
    </source>
</evidence>
<feature type="active site" evidence="5">
    <location>
        <position position="24"/>
    </location>
</feature>
<dbReference type="AlphaFoldDB" id="A0A9D2C9T8"/>
<evidence type="ECO:0000256" key="1">
    <source>
        <dbReference type="ARBA" id="ARBA00005614"/>
    </source>
</evidence>